<evidence type="ECO:0000256" key="3">
    <source>
        <dbReference type="ARBA" id="ARBA00022670"/>
    </source>
</evidence>
<dbReference type="SUPFAM" id="SSF52096">
    <property type="entry name" value="ClpP/crotonase"/>
    <property type="match status" value="2"/>
</dbReference>
<dbReference type="GO" id="GO:0006465">
    <property type="term" value="P:signal peptide processing"/>
    <property type="evidence" value="ECO:0007669"/>
    <property type="project" value="InterPro"/>
</dbReference>
<dbReference type="NCBIfam" id="TIGR00706">
    <property type="entry name" value="SppA_dom"/>
    <property type="match status" value="1"/>
</dbReference>
<reference evidence="9 10" key="1">
    <citation type="journal article" date="2019" name="Nat. Microbiol.">
        <title>Mediterranean grassland soil C-N compound turnover is dependent on rainfall and depth, and is mediated by genomically divergent microorganisms.</title>
        <authorList>
            <person name="Diamond S."/>
            <person name="Andeer P.F."/>
            <person name="Li Z."/>
            <person name="Crits-Christoph A."/>
            <person name="Burstein D."/>
            <person name="Anantharaman K."/>
            <person name="Lane K.R."/>
            <person name="Thomas B.C."/>
            <person name="Pan C."/>
            <person name="Northen T.R."/>
            <person name="Banfield J.F."/>
        </authorList>
    </citation>
    <scope>NUCLEOTIDE SEQUENCE [LARGE SCALE GENOMIC DNA]</scope>
    <source>
        <strain evidence="9">NP_2</strain>
    </source>
</reference>
<dbReference type="InterPro" id="IPR047217">
    <property type="entry name" value="S49_SppA_67K_type_N"/>
</dbReference>
<dbReference type="Proteomes" id="UP000318661">
    <property type="component" value="Unassembled WGS sequence"/>
</dbReference>
<dbReference type="AlphaFoldDB" id="A0A537LFW4"/>
<evidence type="ECO:0000256" key="1">
    <source>
        <dbReference type="ARBA" id="ARBA00004370"/>
    </source>
</evidence>
<dbReference type="PIRSF" id="PIRSF001217">
    <property type="entry name" value="Protease_4_SppA"/>
    <property type="match status" value="1"/>
</dbReference>
<dbReference type="PANTHER" id="PTHR33209">
    <property type="entry name" value="PROTEASE 4"/>
    <property type="match status" value="1"/>
</dbReference>
<keyword evidence="5" id="KW-0720">Serine protease</keyword>
<dbReference type="Gene3D" id="6.20.330.10">
    <property type="match status" value="1"/>
</dbReference>
<name>A0A537LFW4_9BACT</name>
<dbReference type="InterPro" id="IPR029045">
    <property type="entry name" value="ClpP/crotonase-like_dom_sf"/>
</dbReference>
<evidence type="ECO:0000256" key="6">
    <source>
        <dbReference type="ARBA" id="ARBA00023136"/>
    </source>
</evidence>
<keyword evidence="4" id="KW-0378">Hydrolase</keyword>
<feature type="domain" description="Peptidase S49" evidence="8">
    <location>
        <begin position="365"/>
        <end position="514"/>
    </location>
</feature>
<dbReference type="Gene3D" id="3.90.226.10">
    <property type="entry name" value="2-enoyl-CoA Hydratase, Chain A, domain 1"/>
    <property type="match status" value="2"/>
</dbReference>
<feature type="active site" description="Nucleophile" evidence="7">
    <location>
        <position position="380"/>
    </location>
</feature>
<dbReference type="InterPro" id="IPR004635">
    <property type="entry name" value="Pept_S49_SppA"/>
</dbReference>
<organism evidence="9 10">
    <name type="scientific">Candidatus Segetimicrobium genomatis</name>
    <dbReference type="NCBI Taxonomy" id="2569760"/>
    <lineage>
        <taxon>Bacteria</taxon>
        <taxon>Bacillati</taxon>
        <taxon>Candidatus Sysuimicrobiota</taxon>
        <taxon>Candidatus Sysuimicrobiia</taxon>
        <taxon>Candidatus Sysuimicrobiales</taxon>
        <taxon>Candidatus Segetimicrobiaceae</taxon>
        <taxon>Candidatus Segetimicrobium</taxon>
    </lineage>
</organism>
<sequence>MMTLIALAVEMIVNVFLVIRNAVIRLLPAPEFVVVTVRGPLPERRPVSPARLRRWLGRMWDTPPPESLEEWRERLRLLAGDPRVRGIVLKLGDLQAGLASLEGLRRALRSFRASGKRLVAYLETCDLRGYYLASAAETVVAPESAELSWHGLRSETTFLRVALDRLGIRAQFSHIAEYKTATHRFLYPKMTPPQREMLDTVLSTTFAHLIAVVAEARGVAETSVEEAIDVGLMTAMEAQGRKLIDLVAFEDELPRVLAQDGRPARLIPWLLASRRVRKPVRWRSRHRGAIAVVQVLGAIVPGESRDLPVPLPLLGHQLTGHESMARTLRAAERARGVRAIILHVESGGGSAVASDLIWREVMRVEQVKPVVVFMGNVAGSGGYYVGCGARHIVCGETTLTGSIGVVAGKFALRGFLEKSGVLPEMLTRGESAAMPSPFAEFSESQQAALQRWMEDIYRRFTARVAAGRKKTAEEVEAIARGRVWAGRDAAARGLVDELGDFETAVRKAKQLAGIPVEADIPVLTIRPPRAAAVPAVSPAAWMEALRATGSLIHEQAWLVMA</sequence>
<comment type="similarity">
    <text evidence="2">Belongs to the peptidase S49 family.</text>
</comment>
<keyword evidence="6" id="KW-0472">Membrane</keyword>
<gene>
    <name evidence="9" type="primary">sppA</name>
    <name evidence="9" type="ORF">E6G99_08395</name>
</gene>
<dbReference type="InterPro" id="IPR047272">
    <property type="entry name" value="S49_SppA_C"/>
</dbReference>
<dbReference type="PANTHER" id="PTHR33209:SF1">
    <property type="entry name" value="PEPTIDASE S49 DOMAIN-CONTAINING PROTEIN"/>
    <property type="match status" value="1"/>
</dbReference>
<proteinExistence type="inferred from homology"/>
<dbReference type="InterPro" id="IPR002142">
    <property type="entry name" value="Peptidase_S49"/>
</dbReference>
<evidence type="ECO:0000256" key="4">
    <source>
        <dbReference type="ARBA" id="ARBA00022801"/>
    </source>
</evidence>
<protein>
    <submittedName>
        <fullName evidence="9">Signal peptide peptidase SppA</fullName>
    </submittedName>
</protein>
<evidence type="ECO:0000259" key="8">
    <source>
        <dbReference type="Pfam" id="PF01343"/>
    </source>
</evidence>
<evidence type="ECO:0000256" key="7">
    <source>
        <dbReference type="PIRSR" id="PIRSR001217-1"/>
    </source>
</evidence>
<dbReference type="CDD" id="cd07023">
    <property type="entry name" value="S49_Sppa_N_C"/>
    <property type="match status" value="1"/>
</dbReference>
<comment type="caution">
    <text evidence="9">The sequence shown here is derived from an EMBL/GenBank/DDBJ whole genome shotgun (WGS) entry which is preliminary data.</text>
</comment>
<keyword evidence="3" id="KW-0645">Protease</keyword>
<dbReference type="Pfam" id="PF01343">
    <property type="entry name" value="Peptidase_S49"/>
    <property type="match status" value="2"/>
</dbReference>
<evidence type="ECO:0000313" key="10">
    <source>
        <dbReference type="Proteomes" id="UP000318661"/>
    </source>
</evidence>
<evidence type="ECO:0000313" key="9">
    <source>
        <dbReference type="EMBL" id="TMJ06909.1"/>
    </source>
</evidence>
<accession>A0A537LFW4</accession>
<feature type="domain" description="Peptidase S49" evidence="8">
    <location>
        <begin position="111"/>
        <end position="259"/>
    </location>
</feature>
<evidence type="ECO:0000256" key="5">
    <source>
        <dbReference type="ARBA" id="ARBA00022825"/>
    </source>
</evidence>
<dbReference type="CDD" id="cd07018">
    <property type="entry name" value="S49_SppA_67K_type"/>
    <property type="match status" value="1"/>
</dbReference>
<dbReference type="GO" id="GO:0008236">
    <property type="term" value="F:serine-type peptidase activity"/>
    <property type="evidence" value="ECO:0007669"/>
    <property type="project" value="UniProtKB-KW"/>
</dbReference>
<dbReference type="InterPro" id="IPR004634">
    <property type="entry name" value="Pept_S49_pIV"/>
</dbReference>
<comment type="subcellular location">
    <subcellularLocation>
        <location evidence="1">Membrane</location>
    </subcellularLocation>
</comment>
<dbReference type="GO" id="GO:0016020">
    <property type="term" value="C:membrane"/>
    <property type="evidence" value="ECO:0007669"/>
    <property type="project" value="UniProtKB-SubCell"/>
</dbReference>
<dbReference type="EMBL" id="VBAJ01000213">
    <property type="protein sequence ID" value="TMJ06909.1"/>
    <property type="molecule type" value="Genomic_DNA"/>
</dbReference>
<feature type="active site" description="Proton donor/acceptor" evidence="7">
    <location>
        <position position="179"/>
    </location>
</feature>
<evidence type="ECO:0000256" key="2">
    <source>
        <dbReference type="ARBA" id="ARBA00008683"/>
    </source>
</evidence>